<dbReference type="InterPro" id="IPR016024">
    <property type="entry name" value="ARM-type_fold"/>
</dbReference>
<dbReference type="InterPro" id="IPR014825">
    <property type="entry name" value="DNA_alkylation"/>
</dbReference>
<dbReference type="EMBL" id="RJJE01000003">
    <property type="protein sequence ID" value="RNI31947.1"/>
    <property type="molecule type" value="Genomic_DNA"/>
</dbReference>
<organism evidence="1 2">
    <name type="scientific">Rufibacter immobilis</name>
    <dbReference type="NCBI Taxonomy" id="1348778"/>
    <lineage>
        <taxon>Bacteria</taxon>
        <taxon>Pseudomonadati</taxon>
        <taxon>Bacteroidota</taxon>
        <taxon>Cytophagia</taxon>
        <taxon>Cytophagales</taxon>
        <taxon>Hymenobacteraceae</taxon>
        <taxon>Rufibacter</taxon>
    </lineage>
</organism>
<keyword evidence="2" id="KW-1185">Reference proteome</keyword>
<gene>
    <name evidence="1" type="ORF">EFA69_05405</name>
</gene>
<dbReference type="PROSITE" id="PS50077">
    <property type="entry name" value="HEAT_REPEAT"/>
    <property type="match status" value="1"/>
</dbReference>
<dbReference type="AlphaFoldDB" id="A0A3M9N3R3"/>
<name>A0A3M9N3R3_9BACT</name>
<protein>
    <submittedName>
        <fullName evidence="1">DNA alkylation repair protein</fullName>
    </submittedName>
</protein>
<dbReference type="Proteomes" id="UP000271010">
    <property type="component" value="Unassembled WGS sequence"/>
</dbReference>
<dbReference type="SUPFAM" id="SSF48371">
    <property type="entry name" value="ARM repeat"/>
    <property type="match status" value="1"/>
</dbReference>
<dbReference type="InterPro" id="IPR021133">
    <property type="entry name" value="HEAT_type_2"/>
</dbReference>
<evidence type="ECO:0000313" key="2">
    <source>
        <dbReference type="Proteomes" id="UP000271010"/>
    </source>
</evidence>
<dbReference type="Pfam" id="PF08713">
    <property type="entry name" value="DNA_alkylation"/>
    <property type="match status" value="1"/>
</dbReference>
<evidence type="ECO:0000313" key="1">
    <source>
        <dbReference type="EMBL" id="RNI31947.1"/>
    </source>
</evidence>
<sequence>MASLLKDVYLPQFFSAFARVLQKVVPAVDPEEFSRRIFTPDWEAKELKARMRHTTLVLHHFLPSAFAEAVPVLLQTIEQLKADQFPVRHVEFMFFPDYVELFGLEDLQTSIHALEHITQFISAEFAVRPFLLKYPEPMMEQMVAWSTHPQHTVRRLASEGCRPRLPWAMALPFLKKNPAPILPILENLKNDPSEFVRRSVANNLNDISKDNPELVLQLLARWKGQSPHTDWVVKHGCRTLLKQGHTQVLQYFGYEKEAPLALQNFQVHTPEVALGNELQFSFVLKNLAPLPQKIRLEYGVYYRKANASLARKVFKISEREYAPVEEVTISRRQSFRFITTRKYYPGAHRLSLIVNGQERETLDFTVTQ</sequence>
<comment type="caution">
    <text evidence="1">The sequence shown here is derived from an EMBL/GenBank/DDBJ whole genome shotgun (WGS) entry which is preliminary data.</text>
</comment>
<dbReference type="RefSeq" id="WP_123132083.1">
    <property type="nucleotide sequence ID" value="NZ_RJJE01000003.1"/>
</dbReference>
<accession>A0A3M9N3R3</accession>
<proteinExistence type="predicted"/>
<dbReference type="OrthoDB" id="9797162at2"/>
<dbReference type="Gene3D" id="1.25.40.290">
    <property type="entry name" value="ARM repeat domains"/>
    <property type="match status" value="1"/>
</dbReference>
<reference evidence="1 2" key="1">
    <citation type="submission" date="2018-11" db="EMBL/GenBank/DDBJ databases">
        <title>Rufibacter latericius sp. nov., isolated from water in Baiyang Lake.</title>
        <authorList>
            <person name="Yang Y."/>
        </authorList>
    </citation>
    <scope>NUCLEOTIDE SEQUENCE [LARGE SCALE GENOMIC DNA]</scope>
    <source>
        <strain evidence="1 2">MCC P1</strain>
    </source>
</reference>